<feature type="binding site" evidence="9">
    <location>
        <position position="219"/>
    </location>
    <ligand>
        <name>NADPH</name>
        <dbReference type="ChEBI" id="CHEBI:57783"/>
    </ligand>
</feature>
<feature type="binding site" evidence="9">
    <location>
        <position position="140"/>
    </location>
    <ligand>
        <name>NADPH</name>
        <dbReference type="ChEBI" id="CHEBI:57783"/>
    </ligand>
</feature>
<protein>
    <recommendedName>
        <fullName evidence="9">1-deoxy-D-xylulose 5-phosphate reductoisomerase</fullName>
        <shortName evidence="9">DXP reductoisomerase</shortName>
        <ecNumber evidence="9">1.1.1.267</ecNumber>
    </recommendedName>
    <alternativeName>
        <fullName evidence="9">1-deoxyxylulose-5-phosphate reductoisomerase</fullName>
    </alternativeName>
    <alternativeName>
        <fullName evidence="9">2-C-methyl-D-erythritol 4-phosphate synthase</fullName>
    </alternativeName>
</protein>
<dbReference type="PIRSF" id="PIRSF006205">
    <property type="entry name" value="Dxp_reductismrs"/>
    <property type="match status" value="1"/>
</dbReference>
<feature type="binding site" evidence="9">
    <location>
        <position position="235"/>
    </location>
    <ligand>
        <name>1-deoxy-D-xylulose 5-phosphate</name>
        <dbReference type="ChEBI" id="CHEBI:57792"/>
    </ligand>
</feature>
<organism evidence="13 14">
    <name type="scientific">Kaistia nematophila</name>
    <dbReference type="NCBI Taxonomy" id="2994654"/>
    <lineage>
        <taxon>Bacteria</taxon>
        <taxon>Pseudomonadati</taxon>
        <taxon>Pseudomonadota</taxon>
        <taxon>Alphaproteobacteria</taxon>
        <taxon>Hyphomicrobiales</taxon>
        <taxon>Kaistiaceae</taxon>
        <taxon>Kaistia</taxon>
    </lineage>
</organism>
<dbReference type="EMBL" id="JAPKNK010000008">
    <property type="protein sequence ID" value="MCX5571122.1"/>
    <property type="molecule type" value="Genomic_DNA"/>
</dbReference>
<dbReference type="SUPFAM" id="SSF55347">
    <property type="entry name" value="Glyceraldehyde-3-phosphate dehydrogenase-like, C-terminal domain"/>
    <property type="match status" value="1"/>
</dbReference>
<dbReference type="GO" id="GO:0070402">
    <property type="term" value="F:NADPH binding"/>
    <property type="evidence" value="ECO:0007669"/>
    <property type="project" value="InterPro"/>
</dbReference>
<keyword evidence="14" id="KW-1185">Reference proteome</keyword>
<proteinExistence type="inferred from homology"/>
<dbReference type="FunFam" id="3.40.50.720:FF:000045">
    <property type="entry name" value="1-deoxy-D-xylulose 5-phosphate reductoisomerase"/>
    <property type="match status" value="1"/>
</dbReference>
<sequence>MVRSPAQPEGRTRTDKARRTLSIFGATGSIGVSTADVVLQHRDSFDIEVVTAQSRAEELAETAIRLGAKHAVIGDPDRLEVLRARLAGTGIGVAAGPAAIVEAASRPVDLAVAAIVGAAGLEPTLAAIDAGADIALANKECMVCAGGLFNRRAAAASVRVLPVDSEHDAIFQSLEANNLHAVERITITASGGPFRTATLDEMRRATPAEALKHPRWAMGPKISIDSATMMNKGLELIEAHHLFDIGSARLDVLVHPQSIVHGFVTYSDGSVVAQLGVADMRIPISHCLNWPRRVETATPRLDLATVGTLSFEKPDLQRFPALRVARTALENGDWATNILNAANEVAVQAFLDGAIGYLEIAATVEAVLDVATGTVGGTELDTLEAVLTLDREGRRLAAERIDSRGRRAG</sequence>
<evidence type="ECO:0000256" key="1">
    <source>
        <dbReference type="ARBA" id="ARBA00005094"/>
    </source>
</evidence>
<feature type="binding site" evidence="9">
    <location>
        <position position="166"/>
    </location>
    <ligand>
        <name>Mn(2+)</name>
        <dbReference type="ChEBI" id="CHEBI:29035"/>
    </ligand>
</feature>
<keyword evidence="3 9" id="KW-0479">Metal-binding</keyword>
<evidence type="ECO:0000256" key="8">
    <source>
        <dbReference type="ARBA" id="ARBA00048543"/>
    </source>
</evidence>
<dbReference type="SUPFAM" id="SSF51735">
    <property type="entry name" value="NAD(P)-binding Rossmann-fold domains"/>
    <property type="match status" value="1"/>
</dbReference>
<dbReference type="PANTHER" id="PTHR30525:SF0">
    <property type="entry name" value="1-DEOXY-D-XYLULOSE 5-PHOSPHATE REDUCTOISOMERASE, CHLOROPLASTIC"/>
    <property type="match status" value="1"/>
</dbReference>
<evidence type="ECO:0000259" key="10">
    <source>
        <dbReference type="Pfam" id="PF02670"/>
    </source>
</evidence>
<gene>
    <name evidence="9 13" type="primary">dxr</name>
    <name evidence="13" type="ORF">OSH07_18115</name>
</gene>
<evidence type="ECO:0000313" key="13">
    <source>
        <dbReference type="EMBL" id="MCX5571122.1"/>
    </source>
</evidence>
<keyword evidence="5 9" id="KW-0560">Oxidoreductase</keyword>
<comment type="cofactor">
    <cofactor evidence="9">
        <name>Mg(2+)</name>
        <dbReference type="ChEBI" id="CHEBI:18420"/>
    </cofactor>
    <cofactor evidence="9">
        <name>Mn(2+)</name>
        <dbReference type="ChEBI" id="CHEBI:29035"/>
    </cofactor>
</comment>
<feature type="binding site" evidence="9">
    <location>
        <position position="29"/>
    </location>
    <ligand>
        <name>NADPH</name>
        <dbReference type="ChEBI" id="CHEBI:57783"/>
    </ligand>
</feature>
<dbReference type="RefSeq" id="WP_266340086.1">
    <property type="nucleotide sequence ID" value="NZ_JAPKNK010000008.1"/>
</dbReference>
<evidence type="ECO:0000256" key="3">
    <source>
        <dbReference type="ARBA" id="ARBA00022723"/>
    </source>
</evidence>
<feature type="binding site" evidence="9">
    <location>
        <position position="139"/>
    </location>
    <ligand>
        <name>1-deoxy-D-xylulose 5-phosphate</name>
        <dbReference type="ChEBI" id="CHEBI:57792"/>
    </ligand>
</feature>
<feature type="binding site" evidence="9">
    <location>
        <position position="138"/>
    </location>
    <ligand>
        <name>NADPH</name>
        <dbReference type="ChEBI" id="CHEBI:57783"/>
    </ligand>
</feature>
<feature type="binding site" evidence="9">
    <location>
        <position position="190"/>
    </location>
    <ligand>
        <name>1-deoxy-D-xylulose 5-phosphate</name>
        <dbReference type="ChEBI" id="CHEBI:57792"/>
    </ligand>
</feature>
<dbReference type="AlphaFoldDB" id="A0A9X3E4B9"/>
<feature type="binding site" evidence="9">
    <location>
        <position position="166"/>
    </location>
    <ligand>
        <name>1-deoxy-D-xylulose 5-phosphate</name>
        <dbReference type="ChEBI" id="CHEBI:57792"/>
    </ligand>
</feature>
<dbReference type="GO" id="GO:0030604">
    <property type="term" value="F:1-deoxy-D-xylulose-5-phosphate reductoisomerase activity"/>
    <property type="evidence" value="ECO:0007669"/>
    <property type="project" value="UniProtKB-UniRule"/>
</dbReference>
<comment type="caution">
    <text evidence="9">Lacks conserved residue(s) required for the propagation of feature annotation.</text>
</comment>
<evidence type="ECO:0000256" key="2">
    <source>
        <dbReference type="ARBA" id="ARBA00006825"/>
    </source>
</evidence>
<dbReference type="NCBIfam" id="TIGR00243">
    <property type="entry name" value="Dxr"/>
    <property type="match status" value="1"/>
</dbReference>
<comment type="function">
    <text evidence="9">Catalyzes the NADPH-dependent rearrangement and reduction of 1-deoxy-D-xylulose-5-phosphate (DXP) to 2-C-methyl-D-erythritol 4-phosphate (MEP).</text>
</comment>
<evidence type="ECO:0000256" key="5">
    <source>
        <dbReference type="ARBA" id="ARBA00023002"/>
    </source>
</evidence>
<dbReference type="InterPro" id="IPR036169">
    <property type="entry name" value="DXPR_C_sf"/>
</dbReference>
<feature type="domain" description="DXP reductoisomerase C-terminal" evidence="12">
    <location>
        <begin position="275"/>
        <end position="395"/>
    </location>
</feature>
<dbReference type="GO" id="GO:0030145">
    <property type="term" value="F:manganese ion binding"/>
    <property type="evidence" value="ECO:0007669"/>
    <property type="project" value="TreeGrafter"/>
</dbReference>
<comment type="caution">
    <text evidence="13">The sequence shown here is derived from an EMBL/GenBank/DDBJ whole genome shotgun (WGS) entry which is preliminary data.</text>
</comment>
<evidence type="ECO:0000259" key="12">
    <source>
        <dbReference type="Pfam" id="PF13288"/>
    </source>
</evidence>
<keyword evidence="4 9" id="KW-0521">NADP</keyword>
<evidence type="ECO:0000259" key="11">
    <source>
        <dbReference type="Pfam" id="PF08436"/>
    </source>
</evidence>
<feature type="binding site" evidence="9">
    <location>
        <position position="213"/>
    </location>
    <ligand>
        <name>1-deoxy-D-xylulose 5-phosphate</name>
        <dbReference type="ChEBI" id="CHEBI:57792"/>
    </ligand>
</feature>
<feature type="domain" description="1-deoxy-D-xylulose 5-phosphate reductoisomerase N-terminal" evidence="10">
    <location>
        <begin position="21"/>
        <end position="146"/>
    </location>
</feature>
<keyword evidence="7 9" id="KW-0414">Isoprene biosynthesis</keyword>
<feature type="binding site" evidence="9">
    <location>
        <position position="28"/>
    </location>
    <ligand>
        <name>NADPH</name>
        <dbReference type="ChEBI" id="CHEBI:57783"/>
    </ligand>
</feature>
<evidence type="ECO:0000256" key="9">
    <source>
        <dbReference type="HAMAP-Rule" id="MF_00183"/>
    </source>
</evidence>
<keyword evidence="9" id="KW-0460">Magnesium</keyword>
<dbReference type="EC" id="1.1.1.267" evidence="9"/>
<evidence type="ECO:0000256" key="7">
    <source>
        <dbReference type="ARBA" id="ARBA00023229"/>
    </source>
</evidence>
<dbReference type="InterPro" id="IPR003821">
    <property type="entry name" value="DXP_reductoisomerase"/>
</dbReference>
<dbReference type="Proteomes" id="UP001144805">
    <property type="component" value="Unassembled WGS sequence"/>
</dbReference>
<dbReference type="Pfam" id="PF13288">
    <property type="entry name" value="DXPR_C"/>
    <property type="match status" value="1"/>
</dbReference>
<dbReference type="InterPro" id="IPR013512">
    <property type="entry name" value="DXP_reductoisomerase_N"/>
</dbReference>
<dbReference type="PANTHER" id="PTHR30525">
    <property type="entry name" value="1-DEOXY-D-XYLULOSE 5-PHOSPHATE REDUCTOISOMERASE"/>
    <property type="match status" value="1"/>
</dbReference>
<feature type="binding site" evidence="9">
    <location>
        <position position="231"/>
    </location>
    <ligand>
        <name>1-deoxy-D-xylulose 5-phosphate</name>
        <dbReference type="ChEBI" id="CHEBI:57792"/>
    </ligand>
</feature>
<evidence type="ECO:0000313" key="14">
    <source>
        <dbReference type="Proteomes" id="UP001144805"/>
    </source>
</evidence>
<feature type="binding site" evidence="9">
    <location>
        <position position="165"/>
    </location>
    <ligand>
        <name>1-deoxy-D-xylulose 5-phosphate</name>
        <dbReference type="ChEBI" id="CHEBI:57792"/>
    </ligand>
</feature>
<dbReference type="Pfam" id="PF02670">
    <property type="entry name" value="DXP_reductoisom"/>
    <property type="match status" value="1"/>
</dbReference>
<feature type="binding site" evidence="9">
    <location>
        <position position="30"/>
    </location>
    <ligand>
        <name>NADPH</name>
        <dbReference type="ChEBI" id="CHEBI:57783"/>
    </ligand>
</feature>
<dbReference type="InterPro" id="IPR036291">
    <property type="entry name" value="NAD(P)-bd_dom_sf"/>
</dbReference>
<comment type="similarity">
    <text evidence="2 9">Belongs to the DXR family.</text>
</comment>
<dbReference type="Gene3D" id="3.40.50.720">
    <property type="entry name" value="NAD(P)-binding Rossmann-like Domain"/>
    <property type="match status" value="1"/>
</dbReference>
<dbReference type="Gene3D" id="1.10.1740.10">
    <property type="match status" value="1"/>
</dbReference>
<feature type="binding site" evidence="9">
    <location>
        <position position="27"/>
    </location>
    <ligand>
        <name>NADPH</name>
        <dbReference type="ChEBI" id="CHEBI:57783"/>
    </ligand>
</feature>
<dbReference type="Pfam" id="PF08436">
    <property type="entry name" value="DXP_redisom_C"/>
    <property type="match status" value="1"/>
</dbReference>
<feature type="binding site" evidence="9">
    <location>
        <position position="232"/>
    </location>
    <ligand>
        <name>1-deoxy-D-xylulose 5-phosphate</name>
        <dbReference type="ChEBI" id="CHEBI:57792"/>
    </ligand>
</feature>
<dbReference type="SUPFAM" id="SSF69055">
    <property type="entry name" value="1-deoxy-D-xylulose-5-phosphate reductoisomerase, C-terminal domain"/>
    <property type="match status" value="1"/>
</dbReference>
<name>A0A9X3E4B9_9HYPH</name>
<accession>A0A9X3E4B9</accession>
<dbReference type="GO" id="GO:0051484">
    <property type="term" value="P:isopentenyl diphosphate biosynthetic process, methylerythritol 4-phosphate pathway involved in terpenoid biosynthetic process"/>
    <property type="evidence" value="ECO:0007669"/>
    <property type="project" value="UniProtKB-ARBA"/>
</dbReference>
<feature type="domain" description="1-deoxy-D-xylulose 5-phosphate reductoisomerase C-terminal" evidence="11">
    <location>
        <begin position="160"/>
        <end position="243"/>
    </location>
</feature>
<dbReference type="InterPro" id="IPR013644">
    <property type="entry name" value="DXP_reductoisomerase_C"/>
</dbReference>
<comment type="pathway">
    <text evidence="1 9">Isoprenoid biosynthesis; isopentenyl diphosphate biosynthesis via DXP pathway; isopentenyl diphosphate from 1-deoxy-D-xylulose 5-phosphate: step 1/6.</text>
</comment>
<evidence type="ECO:0000256" key="4">
    <source>
        <dbReference type="ARBA" id="ARBA00022857"/>
    </source>
</evidence>
<keyword evidence="6 9" id="KW-0464">Manganese</keyword>
<reference evidence="13" key="1">
    <citation type="submission" date="2022-11" db="EMBL/GenBank/DDBJ databases">
        <title>Biodiversity and phylogenetic relationships of bacteria.</title>
        <authorList>
            <person name="Machado R.A.R."/>
            <person name="Bhat A."/>
            <person name="Loulou A."/>
            <person name="Kallel S."/>
        </authorList>
    </citation>
    <scope>NUCLEOTIDE SEQUENCE</scope>
    <source>
        <strain evidence="13">K-TC2</strain>
    </source>
</reference>
<dbReference type="HAMAP" id="MF_00183">
    <property type="entry name" value="DXP_reductoisom"/>
    <property type="match status" value="1"/>
</dbReference>
<comment type="catalytic activity">
    <reaction evidence="8">
        <text>2-C-methyl-D-erythritol 4-phosphate + NADP(+) = 1-deoxy-D-xylulose 5-phosphate + NADPH + H(+)</text>
        <dbReference type="Rhea" id="RHEA:13717"/>
        <dbReference type="ChEBI" id="CHEBI:15378"/>
        <dbReference type="ChEBI" id="CHEBI:57783"/>
        <dbReference type="ChEBI" id="CHEBI:57792"/>
        <dbReference type="ChEBI" id="CHEBI:58262"/>
        <dbReference type="ChEBI" id="CHEBI:58349"/>
        <dbReference type="EC" id="1.1.1.267"/>
    </reaction>
    <physiologicalReaction direction="right-to-left" evidence="8">
        <dbReference type="Rhea" id="RHEA:13719"/>
    </physiologicalReaction>
</comment>
<feature type="binding site" evidence="9">
    <location>
        <position position="226"/>
    </location>
    <ligand>
        <name>1-deoxy-D-xylulose 5-phosphate</name>
        <dbReference type="ChEBI" id="CHEBI:57792"/>
    </ligand>
</feature>
<evidence type="ECO:0000256" key="6">
    <source>
        <dbReference type="ARBA" id="ARBA00023211"/>
    </source>
</evidence>
<dbReference type="InterPro" id="IPR026877">
    <property type="entry name" value="DXPR_C"/>
</dbReference>
<feature type="binding site" evidence="9">
    <location>
        <position position="164"/>
    </location>
    <ligand>
        <name>Mn(2+)</name>
        <dbReference type="ChEBI" id="CHEBI:29035"/>
    </ligand>
</feature>
<feature type="binding site" evidence="9">
    <location>
        <position position="235"/>
    </location>
    <ligand>
        <name>Mn(2+)</name>
        <dbReference type="ChEBI" id="CHEBI:29035"/>
    </ligand>
</feature>